<sequence length="215" mass="24492">MESTRELAGWISSVLSTFPAQRASVLDGAGAKVARKLKARNIAIRAIDTFQCHHFWSGALVPDGPVDLTEKHIAEWMRLRKEPEISGRFFPWANRAFSPEEAVWLGIWRANIFESGLPFRLQAIGSVVVMRTMAYWLAWNRQEIGHKPLPPAAVFRHYVEQTMREISLSGNDHEAVFVPPGQDPDPRGLDLVYGYVHPGEGMRASDPRVKYWERW</sequence>
<protein>
    <submittedName>
        <fullName evidence="1">Uncharacterized protein</fullName>
    </submittedName>
</protein>
<proteinExistence type="predicted"/>
<accession>A0A937X8A8</accession>
<evidence type="ECO:0000313" key="2">
    <source>
        <dbReference type="Proteomes" id="UP000703893"/>
    </source>
</evidence>
<reference evidence="1 2" key="1">
    <citation type="submission" date="2019-03" db="EMBL/GenBank/DDBJ databases">
        <title>Lake Tanganyika Metagenome-Assembled Genomes (MAGs).</title>
        <authorList>
            <person name="Tran P."/>
        </authorList>
    </citation>
    <scope>NUCLEOTIDE SEQUENCE [LARGE SCALE GENOMIC DNA]</scope>
    <source>
        <strain evidence="1">K_DeepCast_65m_m2_236</strain>
    </source>
</reference>
<comment type="caution">
    <text evidence="1">The sequence shown here is derived from an EMBL/GenBank/DDBJ whole genome shotgun (WGS) entry which is preliminary data.</text>
</comment>
<evidence type="ECO:0000313" key="1">
    <source>
        <dbReference type="EMBL" id="MBM3275446.1"/>
    </source>
</evidence>
<dbReference type="Proteomes" id="UP000703893">
    <property type="component" value="Unassembled WGS sequence"/>
</dbReference>
<gene>
    <name evidence="1" type="ORF">FJZ00_09845</name>
</gene>
<dbReference type="AlphaFoldDB" id="A0A937X8A8"/>
<name>A0A937X8A8_9BACT</name>
<feature type="non-terminal residue" evidence="1">
    <location>
        <position position="215"/>
    </location>
</feature>
<dbReference type="EMBL" id="VGJX01000578">
    <property type="protein sequence ID" value="MBM3275446.1"/>
    <property type="molecule type" value="Genomic_DNA"/>
</dbReference>
<organism evidence="1 2">
    <name type="scientific">Candidatus Tanganyikabacteria bacterium</name>
    <dbReference type="NCBI Taxonomy" id="2961651"/>
    <lineage>
        <taxon>Bacteria</taxon>
        <taxon>Bacillati</taxon>
        <taxon>Candidatus Sericytochromatia</taxon>
        <taxon>Candidatus Tanganyikabacteria</taxon>
    </lineage>
</organism>